<name>R7QM05_CHOCR</name>
<evidence type="ECO:0000313" key="3">
    <source>
        <dbReference type="Proteomes" id="UP000012073"/>
    </source>
</evidence>
<dbReference type="GeneID" id="17326441"/>
<dbReference type="SUPFAM" id="SSF53067">
    <property type="entry name" value="Actin-like ATPase domain"/>
    <property type="match status" value="1"/>
</dbReference>
<dbReference type="OMA" id="HARCGES"/>
<dbReference type="Pfam" id="PF02541">
    <property type="entry name" value="Ppx-GppA"/>
    <property type="match status" value="1"/>
</dbReference>
<dbReference type="InterPro" id="IPR003695">
    <property type="entry name" value="Ppx_GppA_N"/>
</dbReference>
<feature type="domain" description="Ppx/GppA phosphatase N-terminal" evidence="1">
    <location>
        <begin position="27"/>
        <end position="146"/>
    </location>
</feature>
<dbReference type="PANTHER" id="PTHR30005">
    <property type="entry name" value="EXOPOLYPHOSPHATASE"/>
    <property type="match status" value="1"/>
</dbReference>
<dbReference type="Gene3D" id="3.30.420.150">
    <property type="entry name" value="Exopolyphosphatase. Domain 2"/>
    <property type="match status" value="1"/>
</dbReference>
<reference evidence="3" key="1">
    <citation type="journal article" date="2013" name="Proc. Natl. Acad. Sci. U.S.A.">
        <title>Genome structure and metabolic features in the red seaweed Chondrus crispus shed light on evolution of the Archaeplastida.</title>
        <authorList>
            <person name="Collen J."/>
            <person name="Porcel B."/>
            <person name="Carre W."/>
            <person name="Ball S.G."/>
            <person name="Chaparro C."/>
            <person name="Tonon T."/>
            <person name="Barbeyron T."/>
            <person name="Michel G."/>
            <person name="Noel B."/>
            <person name="Valentin K."/>
            <person name="Elias M."/>
            <person name="Artiguenave F."/>
            <person name="Arun A."/>
            <person name="Aury J.M."/>
            <person name="Barbosa-Neto J.F."/>
            <person name="Bothwell J.H."/>
            <person name="Bouget F.Y."/>
            <person name="Brillet L."/>
            <person name="Cabello-Hurtado F."/>
            <person name="Capella-Gutierrez S."/>
            <person name="Charrier B."/>
            <person name="Cladiere L."/>
            <person name="Cock J.M."/>
            <person name="Coelho S.M."/>
            <person name="Colleoni C."/>
            <person name="Czjzek M."/>
            <person name="Da Silva C."/>
            <person name="Delage L."/>
            <person name="Denoeud F."/>
            <person name="Deschamps P."/>
            <person name="Dittami S.M."/>
            <person name="Gabaldon T."/>
            <person name="Gachon C.M."/>
            <person name="Groisillier A."/>
            <person name="Herve C."/>
            <person name="Jabbari K."/>
            <person name="Katinka M."/>
            <person name="Kloareg B."/>
            <person name="Kowalczyk N."/>
            <person name="Labadie K."/>
            <person name="Leblanc C."/>
            <person name="Lopez P.J."/>
            <person name="McLachlan D.H."/>
            <person name="Meslet-Cladiere L."/>
            <person name="Moustafa A."/>
            <person name="Nehr Z."/>
            <person name="Nyvall Collen P."/>
            <person name="Panaud O."/>
            <person name="Partensky F."/>
            <person name="Poulain J."/>
            <person name="Rensing S.A."/>
            <person name="Rousvoal S."/>
            <person name="Samson G."/>
            <person name="Symeonidi A."/>
            <person name="Weissenbach J."/>
            <person name="Zambounis A."/>
            <person name="Wincker P."/>
            <person name="Boyen C."/>
        </authorList>
    </citation>
    <scope>NUCLEOTIDE SEQUENCE [LARGE SCALE GENOMIC DNA]</scope>
    <source>
        <strain evidence="3">cv. Stackhouse</strain>
    </source>
</reference>
<dbReference type="InterPro" id="IPR050273">
    <property type="entry name" value="GppA/Ppx_hydrolase"/>
</dbReference>
<dbReference type="PANTHER" id="PTHR30005:SF0">
    <property type="entry name" value="RETROGRADE REGULATION PROTEIN 2"/>
    <property type="match status" value="1"/>
</dbReference>
<dbReference type="RefSeq" id="XP_005718723.1">
    <property type="nucleotide sequence ID" value="XM_005718666.1"/>
</dbReference>
<keyword evidence="3" id="KW-1185">Reference proteome</keyword>
<gene>
    <name evidence="2" type="ORF">CHC_T00001237001</name>
</gene>
<evidence type="ECO:0000313" key="2">
    <source>
        <dbReference type="EMBL" id="CDF38818.1"/>
    </source>
</evidence>
<dbReference type="KEGG" id="ccp:CHC_T00001237001"/>
<dbReference type="Gramene" id="CDF38818">
    <property type="protein sequence ID" value="CDF38818"/>
    <property type="gene ID" value="CHC_T00001237001"/>
</dbReference>
<dbReference type="EMBL" id="HG001969">
    <property type="protein sequence ID" value="CDF38818.1"/>
    <property type="molecule type" value="Genomic_DNA"/>
</dbReference>
<organism evidence="2 3">
    <name type="scientific">Chondrus crispus</name>
    <name type="common">Carrageen Irish moss</name>
    <name type="synonym">Polymorpha crispa</name>
    <dbReference type="NCBI Taxonomy" id="2769"/>
    <lineage>
        <taxon>Eukaryota</taxon>
        <taxon>Rhodophyta</taxon>
        <taxon>Florideophyceae</taxon>
        <taxon>Rhodymeniophycidae</taxon>
        <taxon>Gigartinales</taxon>
        <taxon>Gigartinaceae</taxon>
        <taxon>Chondrus</taxon>
    </lineage>
</organism>
<evidence type="ECO:0000259" key="1">
    <source>
        <dbReference type="Pfam" id="PF02541"/>
    </source>
</evidence>
<dbReference type="Gene3D" id="3.30.420.40">
    <property type="match status" value="1"/>
</dbReference>
<dbReference type="InterPro" id="IPR043129">
    <property type="entry name" value="ATPase_NBD"/>
</dbReference>
<protein>
    <recommendedName>
        <fullName evidence="1">Ppx/GppA phosphatase N-terminal domain-containing protein</fullName>
    </recommendedName>
</protein>
<proteinExistence type="predicted"/>
<accession>R7QM05</accession>
<dbReference type="Proteomes" id="UP000012073">
    <property type="component" value="Unassembled WGS sequence"/>
</dbReference>
<dbReference type="AlphaFoldDB" id="R7QM05"/>
<sequence length="331" mass="35586">MSVVRAAFDLGSSHHKLVVALTSPNAAPTILLSTSIRVALADALSDTRHLPPAALRASRLAFHRLHALALTYRPSACTAVATAVFRTARNGHLYLTSLPLPVHILDPETEGALAFASAMLAYSPCAFRHDVVVWDSGGASTQWAMQGDAAFHVRAIALGSSSVRAVYRRDRSVCVLKEYIARLAGSPGEVLASRLERGAVVLGIGSDASMFALAASRKGGVFSQADVWQAVDEIQSRGEEMEEITVLPKLVLLAELMVRYRIPRVRYVKGNGSCVGLLASAEERFWGKWSQDLGSAHTSEAPLIKPDVNSSLLHARPRYSSELSAVSTFQT</sequence>
<dbReference type="GO" id="GO:0006357">
    <property type="term" value="P:regulation of transcription by RNA polymerase II"/>
    <property type="evidence" value="ECO:0007669"/>
    <property type="project" value="TreeGrafter"/>
</dbReference>